<dbReference type="EMBL" id="CADCUM010000085">
    <property type="protein sequence ID" value="CAA9386865.1"/>
    <property type="molecule type" value="Genomic_DNA"/>
</dbReference>
<evidence type="ECO:0000313" key="2">
    <source>
        <dbReference type="EMBL" id="CAA9386865.1"/>
    </source>
</evidence>
<feature type="compositionally biased region" description="Basic and acidic residues" evidence="1">
    <location>
        <begin position="1"/>
        <end position="16"/>
    </location>
</feature>
<feature type="compositionally biased region" description="Basic residues" evidence="1">
    <location>
        <begin position="611"/>
        <end position="623"/>
    </location>
</feature>
<feature type="compositionally biased region" description="Basic and acidic residues" evidence="1">
    <location>
        <begin position="364"/>
        <end position="380"/>
    </location>
</feature>
<accession>A0A6J4NIE1</accession>
<sequence>DDPEQLRRGVLDEWSRDGTSSLLDQRRGGGRTVAEPGGHRGAAGLRPRAPGGSRRPRHLAGAGAVPARSLPDDVHHPAVDDPAVRRVLHRRGVQRVLPAQPRRRSEGPERRVRPRHPPRLRLRPPAGARRRRHGRRGDRLDLRHPHPLRRHPARHDERLDDDERRGAAGDGALHRGGRGAGRRARAARRDHPERHPQGVHGPQHLHLPAAAQHAGDQRHLRLHEPADAALQLHLDLRLPHAGGRGHGRPRARLHPRRRRGVHPGRARRGADDRPVRAAAELLLGDRDELLHGGRQDAGGAGAVVAPRRRLRPAEPEVAVPAHALPDVRLVAHGPGRVQQRRPHLHRGDGRDPGAHPVAAHQRARRGDRPPDRLLGADRPQHPAAAAAGVADHGGHRPLGGLLLRREAHPRPRGARLGPHPGGRAGRRDGQGDRAGHPQDAHRGGRCPHPGAHRLGRPEGHRRQHLPPRRGGPSRRAAGGQRRRLPAAARQARAPARRARRRRRTTDAGRDHVRRGVRRGQPARARRRRGAGQGDRRGDLRRHGEGVGSPPGGDPYDLGRVPRGVRQGRGRQGRPGAPRHRRVRGRGGPAPPHPGRQDGPGRPRPRPEGGRHRLRRPRVRRGRRSALLDPGGGRAAGGGRGRAHRRRQLARGGPPHPAPGAEACARRPGTPRHHDRHRRRHPARRRADPGGDGRGGGVPARHGDRRVGAGPAGPAARVL</sequence>
<feature type="compositionally biased region" description="Basic and acidic residues" evidence="1">
    <location>
        <begin position="425"/>
        <end position="442"/>
    </location>
</feature>
<feature type="compositionally biased region" description="Low complexity" evidence="1">
    <location>
        <begin position="468"/>
        <end position="493"/>
    </location>
</feature>
<keyword evidence="2" id="KW-0413">Isomerase</keyword>
<feature type="region of interest" description="Disordered" evidence="1">
    <location>
        <begin position="1"/>
        <end position="204"/>
    </location>
</feature>
<gene>
    <name evidence="2" type="ORF">AVDCRST_MAG32-2029</name>
</gene>
<feature type="compositionally biased region" description="Basic and acidic residues" evidence="1">
    <location>
        <begin position="187"/>
        <end position="196"/>
    </location>
</feature>
<feature type="compositionally biased region" description="Low complexity" evidence="1">
    <location>
        <begin position="658"/>
        <end position="667"/>
    </location>
</feature>
<feature type="compositionally biased region" description="Basic residues" evidence="1">
    <location>
        <begin position="668"/>
        <end position="683"/>
    </location>
</feature>
<feature type="compositionally biased region" description="Basic residues" evidence="1">
    <location>
        <begin position="175"/>
        <end position="186"/>
    </location>
</feature>
<feature type="compositionally biased region" description="Basic and acidic residues" evidence="1">
    <location>
        <begin position="154"/>
        <end position="167"/>
    </location>
</feature>
<dbReference type="GO" id="GO:0004494">
    <property type="term" value="F:methylmalonyl-CoA mutase activity"/>
    <property type="evidence" value="ECO:0007669"/>
    <property type="project" value="UniProtKB-EC"/>
</dbReference>
<feature type="compositionally biased region" description="Basic residues" evidence="1">
    <location>
        <begin position="494"/>
        <end position="503"/>
    </location>
</feature>
<feature type="compositionally biased region" description="Basic and acidic residues" evidence="1">
    <location>
        <begin position="594"/>
        <end position="610"/>
    </location>
</feature>
<feature type="compositionally biased region" description="Basic residues" evidence="1">
    <location>
        <begin position="112"/>
        <end position="136"/>
    </location>
</feature>
<feature type="compositionally biased region" description="Low complexity" evidence="1">
    <location>
        <begin position="381"/>
        <end position="390"/>
    </location>
</feature>
<feature type="non-terminal residue" evidence="2">
    <location>
        <position position="1"/>
    </location>
</feature>
<name>A0A6J4NIE1_9ACTN</name>
<organism evidence="2">
    <name type="scientific">uncultured Nocardioides sp</name>
    <dbReference type="NCBI Taxonomy" id="198441"/>
    <lineage>
        <taxon>Bacteria</taxon>
        <taxon>Bacillati</taxon>
        <taxon>Actinomycetota</taxon>
        <taxon>Actinomycetes</taxon>
        <taxon>Propionibacteriales</taxon>
        <taxon>Nocardioidaceae</taxon>
        <taxon>Nocardioides</taxon>
        <taxon>environmental samples</taxon>
    </lineage>
</organism>
<evidence type="ECO:0000256" key="1">
    <source>
        <dbReference type="SAM" id="MobiDB-lite"/>
    </source>
</evidence>
<feature type="compositionally biased region" description="Low complexity" evidence="1">
    <location>
        <begin position="707"/>
        <end position="718"/>
    </location>
</feature>
<feature type="region of interest" description="Disordered" evidence="1">
    <location>
        <begin position="238"/>
        <end position="273"/>
    </location>
</feature>
<feature type="compositionally biased region" description="Low complexity" evidence="1">
    <location>
        <begin position="42"/>
        <end position="53"/>
    </location>
</feature>
<feature type="compositionally biased region" description="Basic residues" evidence="1">
    <location>
        <begin position="243"/>
        <end position="267"/>
    </location>
</feature>
<feature type="region of interest" description="Disordered" evidence="1">
    <location>
        <begin position="331"/>
        <end position="718"/>
    </location>
</feature>
<feature type="compositionally biased region" description="Basic and acidic residues" evidence="1">
    <location>
        <begin position="70"/>
        <end position="84"/>
    </location>
</feature>
<reference evidence="2" key="1">
    <citation type="submission" date="2020-02" db="EMBL/GenBank/DDBJ databases">
        <authorList>
            <person name="Meier V. D."/>
        </authorList>
    </citation>
    <scope>NUCLEOTIDE SEQUENCE</scope>
    <source>
        <strain evidence="2">AVDCRST_MAG32</strain>
    </source>
</reference>
<protein>
    <submittedName>
        <fullName evidence="2">Methylmalonyl-CoA mutase large subunit, MutB</fullName>
        <ecNumber evidence="2">5.4.99.2</ecNumber>
    </submittedName>
</protein>
<dbReference type="EC" id="5.4.99.2" evidence="2"/>
<feature type="compositionally biased region" description="Basic and acidic residues" evidence="1">
    <location>
        <begin position="533"/>
        <end position="544"/>
    </location>
</feature>
<feature type="compositionally biased region" description="Gly residues" evidence="1">
    <location>
        <begin position="629"/>
        <end position="639"/>
    </location>
</feature>
<feature type="compositionally biased region" description="Basic residues" evidence="1">
    <location>
        <begin position="565"/>
        <end position="584"/>
    </location>
</feature>
<feature type="non-terminal residue" evidence="2">
    <location>
        <position position="718"/>
    </location>
</feature>
<dbReference type="AlphaFoldDB" id="A0A6J4NIE1"/>
<proteinExistence type="predicted"/>